<proteinExistence type="predicted"/>
<gene>
    <name evidence="2" type="ORF">AGOR_G00172100</name>
</gene>
<feature type="region of interest" description="Disordered" evidence="1">
    <location>
        <begin position="1"/>
        <end position="62"/>
    </location>
</feature>
<evidence type="ECO:0000313" key="3">
    <source>
        <dbReference type="Proteomes" id="UP000829720"/>
    </source>
</evidence>
<protein>
    <submittedName>
        <fullName evidence="2">Uncharacterized protein</fullName>
    </submittedName>
</protein>
<organism evidence="2 3">
    <name type="scientific">Albula goreensis</name>
    <dbReference type="NCBI Taxonomy" id="1534307"/>
    <lineage>
        <taxon>Eukaryota</taxon>
        <taxon>Metazoa</taxon>
        <taxon>Chordata</taxon>
        <taxon>Craniata</taxon>
        <taxon>Vertebrata</taxon>
        <taxon>Euteleostomi</taxon>
        <taxon>Actinopterygii</taxon>
        <taxon>Neopterygii</taxon>
        <taxon>Teleostei</taxon>
        <taxon>Albuliformes</taxon>
        <taxon>Albulidae</taxon>
        <taxon>Albula</taxon>
    </lineage>
</organism>
<evidence type="ECO:0000313" key="2">
    <source>
        <dbReference type="EMBL" id="KAI1888766.1"/>
    </source>
</evidence>
<feature type="compositionally biased region" description="Low complexity" evidence="1">
    <location>
        <begin position="118"/>
        <end position="136"/>
    </location>
</feature>
<dbReference type="AlphaFoldDB" id="A0A8T3CWV6"/>
<feature type="region of interest" description="Disordered" evidence="1">
    <location>
        <begin position="118"/>
        <end position="161"/>
    </location>
</feature>
<dbReference type="EMBL" id="JAERUA010000016">
    <property type="protein sequence ID" value="KAI1888766.1"/>
    <property type="molecule type" value="Genomic_DNA"/>
</dbReference>
<comment type="caution">
    <text evidence="2">The sequence shown here is derived from an EMBL/GenBank/DDBJ whole genome shotgun (WGS) entry which is preliminary data.</text>
</comment>
<feature type="compositionally biased region" description="Basic and acidic residues" evidence="1">
    <location>
        <begin position="27"/>
        <end position="46"/>
    </location>
</feature>
<dbReference type="Proteomes" id="UP000829720">
    <property type="component" value="Unassembled WGS sequence"/>
</dbReference>
<sequence length="161" mass="17842">MNRKCHAGPLAEDPEAGPSGQEQGVVFEKEETREDHTTRSRGEMSRPRLQRGNGVQQEDQPFMELQRSGFSMLERELGGIRRSVGGVNFRLCRMQMLLRPLGRIADDLGRLAEAAERFASAAPPPAARSTTLTLPPAGHPRRQTRSGASLPVNPRKKKKFS</sequence>
<accession>A0A8T3CWV6</accession>
<keyword evidence="3" id="KW-1185">Reference proteome</keyword>
<name>A0A8T3CWV6_9TELE</name>
<dbReference type="OrthoDB" id="9928592at2759"/>
<reference evidence="2" key="1">
    <citation type="submission" date="2021-01" db="EMBL/GenBank/DDBJ databases">
        <authorList>
            <person name="Zahm M."/>
            <person name="Roques C."/>
            <person name="Cabau C."/>
            <person name="Klopp C."/>
            <person name="Donnadieu C."/>
            <person name="Jouanno E."/>
            <person name="Lampietro C."/>
            <person name="Louis A."/>
            <person name="Herpin A."/>
            <person name="Echchiki A."/>
            <person name="Berthelot C."/>
            <person name="Parey E."/>
            <person name="Roest-Crollius H."/>
            <person name="Braasch I."/>
            <person name="Postlethwait J."/>
            <person name="Bobe J."/>
            <person name="Montfort J."/>
            <person name="Bouchez O."/>
            <person name="Begum T."/>
            <person name="Mejri S."/>
            <person name="Adams A."/>
            <person name="Chen W.-J."/>
            <person name="Guiguen Y."/>
        </authorList>
    </citation>
    <scope>NUCLEOTIDE SEQUENCE</scope>
    <source>
        <tissue evidence="2">Blood</tissue>
    </source>
</reference>
<evidence type="ECO:0000256" key="1">
    <source>
        <dbReference type="SAM" id="MobiDB-lite"/>
    </source>
</evidence>